<dbReference type="AlphaFoldDB" id="A0AAW0B0G9"/>
<keyword evidence="3" id="KW-1185">Reference proteome</keyword>
<feature type="compositionally biased region" description="Basic residues" evidence="1">
    <location>
        <begin position="227"/>
        <end position="239"/>
    </location>
</feature>
<gene>
    <name evidence="2" type="ORF">VNI00_018250</name>
</gene>
<protein>
    <submittedName>
        <fullName evidence="2">Uncharacterized protein</fullName>
    </submittedName>
</protein>
<evidence type="ECO:0000313" key="3">
    <source>
        <dbReference type="Proteomes" id="UP001383192"/>
    </source>
</evidence>
<sequence length="595" mass="68505">MVYHVDIARPKKERTYAARDPNMITYEAAIIDLNRVFAPPRELVHFDLYVLLGRTNRPREKFLVSGYYDPRMRYNQALKEMGILWRGEVVVFPMSPQRVATVILGTRVSRRSYDRAAARFCQYFIEYWRYRRDSDEHKTELVVHMIRMPSGTQVCDTNVAESIEQAEIITITGTSTPSLEVLLEEAFNREDESFDDPLEAFEIHPSNNHTSRKRSTLDDFDDTPLARHSHRHEKRRKKRASNFDVYGHLRSHNKDAVETCQLMQEKIDLTTLPAAMGGFVARNIKVQDRTVHSARWYKTQKDWRYIPWSANRALVITDQFGRIFVVGLKMIRDGSYADDIAEVARLLEEARKTHLTLNNDDLSHLRGEGFAAAATGWSIGQGQQTITHTAGKNEEVMQYLISKPCVQRVAAAQDAGFACWSWKNYKYYMNGMKDLKEHVQEFKPNFARSQFSCITFNFGPRVCTSVHTDAKNCPHSMCAITSAGQYDPSKGGHLVLHDLKMIIEFPPGSTFLVPSALLRHCNTPVGESETRYSVTQYSAGGIFRWLEYGRRTEKELRATDPSLFKKIWAERKGRWARMASMFVTLEDVRSFHGVQ</sequence>
<dbReference type="Proteomes" id="UP001383192">
    <property type="component" value="Unassembled WGS sequence"/>
</dbReference>
<comment type="caution">
    <text evidence="2">The sequence shown here is derived from an EMBL/GenBank/DDBJ whole genome shotgun (WGS) entry which is preliminary data.</text>
</comment>
<evidence type="ECO:0000313" key="2">
    <source>
        <dbReference type="EMBL" id="KAK7018760.1"/>
    </source>
</evidence>
<reference evidence="2 3" key="1">
    <citation type="submission" date="2024-01" db="EMBL/GenBank/DDBJ databases">
        <title>A draft genome for a cacao thread blight-causing isolate of Paramarasmius palmivorus.</title>
        <authorList>
            <person name="Baruah I.K."/>
            <person name="Bukari Y."/>
            <person name="Amoako-Attah I."/>
            <person name="Meinhardt L.W."/>
            <person name="Bailey B.A."/>
            <person name="Cohen S.P."/>
        </authorList>
    </citation>
    <scope>NUCLEOTIDE SEQUENCE [LARGE SCALE GENOMIC DNA]</scope>
    <source>
        <strain evidence="2 3">GH-12</strain>
    </source>
</reference>
<dbReference type="EMBL" id="JAYKXP010000220">
    <property type="protein sequence ID" value="KAK7018760.1"/>
    <property type="molecule type" value="Genomic_DNA"/>
</dbReference>
<accession>A0AAW0B0G9</accession>
<feature type="region of interest" description="Disordered" evidence="1">
    <location>
        <begin position="203"/>
        <end position="239"/>
    </location>
</feature>
<name>A0AAW0B0G9_9AGAR</name>
<organism evidence="2 3">
    <name type="scientific">Paramarasmius palmivorus</name>
    <dbReference type="NCBI Taxonomy" id="297713"/>
    <lineage>
        <taxon>Eukaryota</taxon>
        <taxon>Fungi</taxon>
        <taxon>Dikarya</taxon>
        <taxon>Basidiomycota</taxon>
        <taxon>Agaricomycotina</taxon>
        <taxon>Agaricomycetes</taxon>
        <taxon>Agaricomycetidae</taxon>
        <taxon>Agaricales</taxon>
        <taxon>Marasmiineae</taxon>
        <taxon>Marasmiaceae</taxon>
        <taxon>Paramarasmius</taxon>
    </lineage>
</organism>
<dbReference type="Gene3D" id="3.60.130.30">
    <property type="match status" value="1"/>
</dbReference>
<evidence type="ECO:0000256" key="1">
    <source>
        <dbReference type="SAM" id="MobiDB-lite"/>
    </source>
</evidence>
<proteinExistence type="predicted"/>